<evidence type="ECO:0000313" key="3">
    <source>
        <dbReference type="Proteomes" id="UP000277582"/>
    </source>
</evidence>
<sequence length="172" mass="20757">MQGKILIRDVSILMAYWLYSERQRRRELADRGRGTEDHMGGILGDIFEESEKERQKRRIEELEKEIEELKTELEEVKEEQKKREEELEKRIKELEEELKRRDPFYDAERRLIEIMRMGSGKYFPIRIPHEIDKKLEEMAREKGYKKSEIAKLILDMGIRIHDNKDATAISHL</sequence>
<comment type="caution">
    <text evidence="2">The sequence shown here is derived from an EMBL/GenBank/DDBJ whole genome shotgun (WGS) entry which is preliminary data.</text>
</comment>
<name>A0A3R9PH43_9CREN</name>
<dbReference type="AlphaFoldDB" id="A0A3R9PH43"/>
<dbReference type="EMBL" id="RCOS01000062">
    <property type="protein sequence ID" value="RSN76294.1"/>
    <property type="molecule type" value="Genomic_DNA"/>
</dbReference>
<evidence type="ECO:0000256" key="1">
    <source>
        <dbReference type="SAM" id="MobiDB-lite"/>
    </source>
</evidence>
<dbReference type="Proteomes" id="UP000277582">
    <property type="component" value="Unassembled WGS sequence"/>
</dbReference>
<evidence type="ECO:0000313" key="2">
    <source>
        <dbReference type="EMBL" id="RSN76294.1"/>
    </source>
</evidence>
<protein>
    <recommendedName>
        <fullName evidence="4">Ribbon-helix-helix protein, CopG family</fullName>
    </recommendedName>
</protein>
<reference evidence="2 3" key="1">
    <citation type="submission" date="2018-10" db="EMBL/GenBank/DDBJ databases">
        <title>Co-occurring genomic capacity for anaerobic methane metabolism and dissimilatory sulfite reduction discovered in the Korarchaeota.</title>
        <authorList>
            <person name="Mckay L.J."/>
            <person name="Dlakic M."/>
            <person name="Fields M.W."/>
            <person name="Delmont T.O."/>
            <person name="Eren A.M."/>
            <person name="Jay Z.J."/>
            <person name="Klingelsmith K.B."/>
            <person name="Rusch D.B."/>
            <person name="Inskeep W.P."/>
        </authorList>
    </citation>
    <scope>NUCLEOTIDE SEQUENCE [LARGE SCALE GENOMIC DNA]</scope>
    <source>
        <strain evidence="2 3">MDKW</strain>
    </source>
</reference>
<proteinExistence type="predicted"/>
<accession>A0A3R9PH43</accession>
<keyword evidence="3" id="KW-1185">Reference proteome</keyword>
<feature type="compositionally biased region" description="Basic and acidic residues" evidence="1">
    <location>
        <begin position="28"/>
        <end position="39"/>
    </location>
</feature>
<dbReference type="Gene3D" id="1.20.5.1700">
    <property type="match status" value="1"/>
</dbReference>
<feature type="region of interest" description="Disordered" evidence="1">
    <location>
        <begin position="28"/>
        <end position="52"/>
    </location>
</feature>
<evidence type="ECO:0008006" key="4">
    <source>
        <dbReference type="Google" id="ProtNLM"/>
    </source>
</evidence>
<gene>
    <name evidence="2" type="ORF">D6D85_04930</name>
</gene>
<organism evidence="2 3">
    <name type="scientific">Candidatus Methanodesulfokora washburnensis</name>
    <dbReference type="NCBI Taxonomy" id="2478471"/>
    <lineage>
        <taxon>Archaea</taxon>
        <taxon>Thermoproteota</taxon>
        <taxon>Candidatus Korarchaeia</taxon>
        <taxon>Candidatus Korarchaeia incertae sedis</taxon>
        <taxon>Candidatus Methanodesulfokora</taxon>
    </lineage>
</organism>